<evidence type="ECO:0000256" key="8">
    <source>
        <dbReference type="RuleBase" id="RU361189"/>
    </source>
</evidence>
<dbReference type="Pfam" id="PF01496">
    <property type="entry name" value="V_ATPase_I"/>
    <property type="match status" value="1"/>
</dbReference>
<keyword evidence="7 8" id="KW-0472">Membrane</keyword>
<evidence type="ECO:0000256" key="3">
    <source>
        <dbReference type="ARBA" id="ARBA00022448"/>
    </source>
</evidence>
<accession>A0ABQ8TMZ6</accession>
<organism evidence="10 11">
    <name type="scientific">Periplaneta americana</name>
    <name type="common">American cockroach</name>
    <name type="synonym">Blatta americana</name>
    <dbReference type="NCBI Taxonomy" id="6978"/>
    <lineage>
        <taxon>Eukaryota</taxon>
        <taxon>Metazoa</taxon>
        <taxon>Ecdysozoa</taxon>
        <taxon>Arthropoda</taxon>
        <taxon>Hexapoda</taxon>
        <taxon>Insecta</taxon>
        <taxon>Pterygota</taxon>
        <taxon>Neoptera</taxon>
        <taxon>Polyneoptera</taxon>
        <taxon>Dictyoptera</taxon>
        <taxon>Blattodea</taxon>
        <taxon>Blattoidea</taxon>
        <taxon>Blattidae</taxon>
        <taxon>Blattinae</taxon>
        <taxon>Periplaneta</taxon>
    </lineage>
</organism>
<feature type="transmembrane region" description="Helical" evidence="8">
    <location>
        <begin position="270"/>
        <end position="294"/>
    </location>
</feature>
<name>A0ABQ8TMZ6_PERAM</name>
<dbReference type="Pfam" id="PF00078">
    <property type="entry name" value="RVT_1"/>
    <property type="match status" value="1"/>
</dbReference>
<reference evidence="10 11" key="1">
    <citation type="journal article" date="2022" name="Allergy">
        <title>Genome assembly and annotation of Periplaneta americana reveal a comprehensive cockroach allergen profile.</title>
        <authorList>
            <person name="Wang L."/>
            <person name="Xiong Q."/>
            <person name="Saelim N."/>
            <person name="Wang L."/>
            <person name="Nong W."/>
            <person name="Wan A.T."/>
            <person name="Shi M."/>
            <person name="Liu X."/>
            <person name="Cao Q."/>
            <person name="Hui J.H.L."/>
            <person name="Sookrung N."/>
            <person name="Leung T.F."/>
            <person name="Tungtrongchitr A."/>
            <person name="Tsui S.K.W."/>
        </authorList>
    </citation>
    <scope>NUCLEOTIDE SEQUENCE [LARGE SCALE GENOMIC DNA]</scope>
    <source>
        <strain evidence="10">PWHHKU_190912</strain>
    </source>
</reference>
<evidence type="ECO:0000313" key="10">
    <source>
        <dbReference type="EMBL" id="KAJ4447912.1"/>
    </source>
</evidence>
<comment type="similarity">
    <text evidence="2 8">Belongs to the V-ATPase 116 kDa subunit family.</text>
</comment>
<dbReference type="InterPro" id="IPR002490">
    <property type="entry name" value="V-ATPase_116kDa_su"/>
</dbReference>
<keyword evidence="11" id="KW-1185">Reference proteome</keyword>
<evidence type="ECO:0000256" key="5">
    <source>
        <dbReference type="ARBA" id="ARBA00022989"/>
    </source>
</evidence>
<protein>
    <recommendedName>
        <fullName evidence="8">V-type proton ATPase subunit a</fullName>
    </recommendedName>
</protein>
<dbReference type="PANTHER" id="PTHR11629">
    <property type="entry name" value="VACUOLAR PROTON ATPASES"/>
    <property type="match status" value="1"/>
</dbReference>
<evidence type="ECO:0000256" key="4">
    <source>
        <dbReference type="ARBA" id="ARBA00022692"/>
    </source>
</evidence>
<dbReference type="Proteomes" id="UP001148838">
    <property type="component" value="Unassembled WGS sequence"/>
</dbReference>
<comment type="caution">
    <text evidence="8">Lacks conserved residue(s) required for the propagation of feature annotation.</text>
</comment>
<evidence type="ECO:0000259" key="9">
    <source>
        <dbReference type="Pfam" id="PF00078"/>
    </source>
</evidence>
<evidence type="ECO:0000256" key="1">
    <source>
        <dbReference type="ARBA" id="ARBA00004141"/>
    </source>
</evidence>
<dbReference type="EMBL" id="JAJSOF020000005">
    <property type="protein sequence ID" value="KAJ4447912.1"/>
    <property type="molecule type" value="Genomic_DNA"/>
</dbReference>
<feature type="domain" description="Reverse transcriptase" evidence="9">
    <location>
        <begin position="317"/>
        <end position="376"/>
    </location>
</feature>
<sequence length="388" mass="44255">MVGKTGVPSKNVPRSIIFFHHKFQFNLLIRALVTSLKRVKAGVILQDKIAAFQQMLWRVCRGNIYFQFKPIETPTEDPVLNIPVYNSVFILFFQGDALNAKIKKICAGFKATIYYCPEDMAERERLREYLMVRMEDAQLVLNRTSEQNHRILLACARNLKMYFLKVLKMKSVYFTLNMCNVDVKSSYLIAQCWMPISSVSSVNKALITGTEKSGSTLPPVMSKINTTDIPPTYNPTNKFTKVFQDLIDAYGYSSYGEINPVVFTTVTFPFLFAVMFGDVGHGILLTCAGLMIWINEKRINWDKTGEDMGGVIVGGRRIKCIRFADDVALLAEEEMILRDMLLELNDNCEQYGMKINVNKTKTMIIGRKVKKVKFLILNEATEQVDSFK</sequence>
<keyword evidence="4 8" id="KW-0812">Transmembrane</keyword>
<evidence type="ECO:0000256" key="7">
    <source>
        <dbReference type="ARBA" id="ARBA00023136"/>
    </source>
</evidence>
<keyword evidence="3 8" id="KW-0813">Transport</keyword>
<evidence type="ECO:0000256" key="6">
    <source>
        <dbReference type="ARBA" id="ARBA00023065"/>
    </source>
</evidence>
<keyword evidence="6 8" id="KW-0406">Ion transport</keyword>
<evidence type="ECO:0000256" key="2">
    <source>
        <dbReference type="ARBA" id="ARBA00009904"/>
    </source>
</evidence>
<comment type="caution">
    <text evidence="10">The sequence shown here is derived from an EMBL/GenBank/DDBJ whole genome shotgun (WGS) entry which is preliminary data.</text>
</comment>
<gene>
    <name evidence="10" type="ORF">ANN_09921</name>
</gene>
<comment type="function">
    <text evidence="8">Essential component of the vacuolar proton pump (V-ATPase), a multimeric enzyme that catalyzes the translocation of protons across the membranes. Required for assembly and activity of the V-ATPase.</text>
</comment>
<evidence type="ECO:0000313" key="11">
    <source>
        <dbReference type="Proteomes" id="UP001148838"/>
    </source>
</evidence>
<proteinExistence type="inferred from homology"/>
<comment type="subcellular location">
    <subcellularLocation>
        <location evidence="1">Membrane</location>
        <topology evidence="1">Multi-pass membrane protein</topology>
    </subcellularLocation>
</comment>
<keyword evidence="8" id="KW-0375">Hydrogen ion transport</keyword>
<keyword evidence="5 8" id="KW-1133">Transmembrane helix</keyword>
<dbReference type="InterPro" id="IPR000477">
    <property type="entry name" value="RT_dom"/>
</dbReference>
<dbReference type="PANTHER" id="PTHR11629:SF63">
    <property type="entry name" value="V-TYPE PROTON ATPASE SUBUNIT A"/>
    <property type="match status" value="1"/>
</dbReference>